<organism evidence="2 3">
    <name type="scientific">Mucilaginibacter ginkgonis</name>
    <dbReference type="NCBI Taxonomy" id="2682091"/>
    <lineage>
        <taxon>Bacteria</taxon>
        <taxon>Pseudomonadati</taxon>
        <taxon>Bacteroidota</taxon>
        <taxon>Sphingobacteriia</taxon>
        <taxon>Sphingobacteriales</taxon>
        <taxon>Sphingobacteriaceae</taxon>
        <taxon>Mucilaginibacter</taxon>
    </lineage>
</organism>
<evidence type="ECO:0000313" key="3">
    <source>
        <dbReference type="Proteomes" id="UP000429232"/>
    </source>
</evidence>
<dbReference type="KEGG" id="mgik:GO620_003590"/>
<protein>
    <submittedName>
        <fullName evidence="2">DUF305 domain-containing protein</fullName>
    </submittedName>
</protein>
<dbReference type="AlphaFoldDB" id="A0A6I4I1R2"/>
<proteinExistence type="predicted"/>
<sequence length="150" mass="17234">MEKGNYKKFVLMLLASYIVMYAIMYLDDDQIDHIYLNMTRFYMTLIMISAMALIMLAMMRMMYQNKKLNAIIVISSVAVFGLALTGVRTQAGIGDVQYMKGMIPHHSIAIMTSKHANIKDPEVKKLSRDIIDAQEKEIAEMKQILSRMEK</sequence>
<dbReference type="Proteomes" id="UP000429232">
    <property type="component" value="Chromosome"/>
</dbReference>
<reference evidence="2 3" key="1">
    <citation type="submission" date="2020-12" db="EMBL/GenBank/DDBJ databases">
        <title>HMF7856_wgs.fasta genome submission.</title>
        <authorList>
            <person name="Kang H."/>
            <person name="Kim H."/>
            <person name="Joh K."/>
        </authorList>
    </citation>
    <scope>NUCLEOTIDE SEQUENCE [LARGE SCALE GENOMIC DNA]</scope>
    <source>
        <strain evidence="2 3">HMF7856</strain>
    </source>
</reference>
<dbReference type="EMBL" id="CP066775">
    <property type="protein sequence ID" value="QQL50549.1"/>
    <property type="molecule type" value="Genomic_DNA"/>
</dbReference>
<name>A0A6I4I1R2_9SPHI</name>
<gene>
    <name evidence="2" type="ORF">GO620_003590</name>
</gene>
<dbReference type="InterPro" id="IPR012347">
    <property type="entry name" value="Ferritin-like"/>
</dbReference>
<accession>A0A6I4I1R2</accession>
<evidence type="ECO:0000259" key="1">
    <source>
        <dbReference type="Pfam" id="PF03713"/>
    </source>
</evidence>
<keyword evidence="3" id="KW-1185">Reference proteome</keyword>
<dbReference type="Pfam" id="PF03713">
    <property type="entry name" value="DUF305"/>
    <property type="match status" value="1"/>
</dbReference>
<dbReference type="InterPro" id="IPR005183">
    <property type="entry name" value="DUF305_CopM-like"/>
</dbReference>
<dbReference type="RefSeq" id="WP_157526414.1">
    <property type="nucleotide sequence ID" value="NZ_CP066775.1"/>
</dbReference>
<feature type="domain" description="DUF305" evidence="1">
    <location>
        <begin position="95"/>
        <end position="147"/>
    </location>
</feature>
<evidence type="ECO:0000313" key="2">
    <source>
        <dbReference type="EMBL" id="QQL50549.1"/>
    </source>
</evidence>
<dbReference type="Gene3D" id="1.20.1260.10">
    <property type="match status" value="1"/>
</dbReference>